<protein>
    <submittedName>
        <fullName evidence="2">Monovalent cation/H(+) antiporter subunit G</fullName>
    </submittedName>
</protein>
<evidence type="ECO:0000256" key="1">
    <source>
        <dbReference type="SAM" id="Phobius"/>
    </source>
</evidence>
<dbReference type="Pfam" id="PF03334">
    <property type="entry name" value="PhaG_MnhG_YufB"/>
    <property type="match status" value="1"/>
</dbReference>
<keyword evidence="1" id="KW-0812">Transmembrane</keyword>
<reference evidence="3" key="1">
    <citation type="journal article" date="2019" name="Int. J. Syst. Evol. Microbiol.">
        <title>The Global Catalogue of Microorganisms (GCM) 10K type strain sequencing project: providing services to taxonomists for standard genome sequencing and annotation.</title>
        <authorList>
            <consortium name="The Broad Institute Genomics Platform"/>
            <consortium name="The Broad Institute Genome Sequencing Center for Infectious Disease"/>
            <person name="Wu L."/>
            <person name="Ma J."/>
        </authorList>
    </citation>
    <scope>NUCLEOTIDE SEQUENCE [LARGE SCALE GENOMIC DNA]</scope>
    <source>
        <strain evidence="3">KCTC 42281</strain>
    </source>
</reference>
<dbReference type="NCBIfam" id="TIGR01300">
    <property type="entry name" value="CPA3_mnhG_phaG"/>
    <property type="match status" value="1"/>
</dbReference>
<dbReference type="InterPro" id="IPR005133">
    <property type="entry name" value="PhaG_MnhG_YufB"/>
</dbReference>
<organism evidence="2 3">
    <name type="scientific">Devosia honganensis</name>
    <dbReference type="NCBI Taxonomy" id="1610527"/>
    <lineage>
        <taxon>Bacteria</taxon>
        <taxon>Pseudomonadati</taxon>
        <taxon>Pseudomonadota</taxon>
        <taxon>Alphaproteobacteria</taxon>
        <taxon>Hyphomicrobiales</taxon>
        <taxon>Devosiaceae</taxon>
        <taxon>Devosia</taxon>
    </lineage>
</organism>
<gene>
    <name evidence="2" type="primary">mnhG</name>
    <name evidence="2" type="ORF">ACFOOL_15530</name>
</gene>
<dbReference type="RefSeq" id="WP_380098235.1">
    <property type="nucleotide sequence ID" value="NZ_JBHRYD010000015.1"/>
</dbReference>
<comment type="caution">
    <text evidence="2">The sequence shown here is derived from an EMBL/GenBank/DDBJ whole genome shotgun (WGS) entry which is preliminary data.</text>
</comment>
<feature type="transmembrane region" description="Helical" evidence="1">
    <location>
        <begin position="6"/>
        <end position="29"/>
    </location>
</feature>
<sequence length="119" mass="12192">MAGEVILYLGGALLLVGAVFALLAAIGILRLPDLYTRMHAASKAGAVGGGLILLAVALSSQDAAVALRAVIGLMFLLLTTPLAAHLLARASQLAGYEPCKETVLDEISSNAEQNPALQK</sequence>
<dbReference type="PANTHER" id="PTHR34703">
    <property type="entry name" value="ANTIPORTER SUBUNIT MNHG2-RELATED"/>
    <property type="match status" value="1"/>
</dbReference>
<dbReference type="PANTHER" id="PTHR34703:SF1">
    <property type="entry name" value="ANTIPORTER SUBUNIT MNHG2-RELATED"/>
    <property type="match status" value="1"/>
</dbReference>
<keyword evidence="3" id="KW-1185">Reference proteome</keyword>
<evidence type="ECO:0000313" key="3">
    <source>
        <dbReference type="Proteomes" id="UP001595613"/>
    </source>
</evidence>
<proteinExistence type="predicted"/>
<dbReference type="Proteomes" id="UP001595613">
    <property type="component" value="Unassembled WGS sequence"/>
</dbReference>
<evidence type="ECO:0000313" key="2">
    <source>
        <dbReference type="EMBL" id="MFC3706163.1"/>
    </source>
</evidence>
<feature type="transmembrane region" description="Helical" evidence="1">
    <location>
        <begin position="65"/>
        <end position="88"/>
    </location>
</feature>
<accession>A0ABV7X453</accession>
<dbReference type="NCBIfam" id="NF009314">
    <property type="entry name" value="PRK12674.1-2"/>
    <property type="match status" value="1"/>
</dbReference>
<keyword evidence="1" id="KW-1133">Transmembrane helix</keyword>
<feature type="transmembrane region" description="Helical" evidence="1">
    <location>
        <begin position="41"/>
        <end position="59"/>
    </location>
</feature>
<name>A0ABV7X453_9HYPH</name>
<keyword evidence="1" id="KW-0472">Membrane</keyword>
<dbReference type="EMBL" id="JBHRYD010000015">
    <property type="protein sequence ID" value="MFC3706163.1"/>
    <property type="molecule type" value="Genomic_DNA"/>
</dbReference>